<evidence type="ECO:0000256" key="3">
    <source>
        <dbReference type="ARBA" id="ARBA00022617"/>
    </source>
</evidence>
<dbReference type="GO" id="GO:0046872">
    <property type="term" value="F:metal ion binding"/>
    <property type="evidence" value="ECO:0007669"/>
    <property type="project" value="UniProtKB-KW"/>
</dbReference>
<dbReference type="PROSITE" id="PS51405">
    <property type="entry name" value="HEME_HALOPEROXIDASE"/>
    <property type="match status" value="1"/>
</dbReference>
<comment type="caution">
    <text evidence="9">The sequence shown here is derived from an EMBL/GenBank/DDBJ whole genome shotgun (WGS) entry which is preliminary data.</text>
</comment>
<dbReference type="EMBL" id="JAEPQZ010000002">
    <property type="protein sequence ID" value="KAG2184546.1"/>
    <property type="molecule type" value="Genomic_DNA"/>
</dbReference>
<feature type="domain" description="Heme haloperoxidase family profile" evidence="8">
    <location>
        <begin position="57"/>
        <end position="280"/>
    </location>
</feature>
<evidence type="ECO:0000256" key="4">
    <source>
        <dbReference type="ARBA" id="ARBA00022723"/>
    </source>
</evidence>
<comment type="cofactor">
    <cofactor evidence="1">
        <name>heme b</name>
        <dbReference type="ChEBI" id="CHEBI:60344"/>
    </cofactor>
</comment>
<name>A0A8H7Q4J1_MORIS</name>
<evidence type="ECO:0000256" key="1">
    <source>
        <dbReference type="ARBA" id="ARBA00001970"/>
    </source>
</evidence>
<keyword evidence="2" id="KW-0575">Peroxidase</keyword>
<evidence type="ECO:0000259" key="8">
    <source>
        <dbReference type="PROSITE" id="PS51405"/>
    </source>
</evidence>
<comment type="similarity">
    <text evidence="7">Belongs to the chloroperoxidase family.</text>
</comment>
<evidence type="ECO:0000256" key="2">
    <source>
        <dbReference type="ARBA" id="ARBA00022559"/>
    </source>
</evidence>
<sequence>MAEPAQTRPRPTQQPVTSSAFRIMFSRMAIMAVVWLAVNVTRLFKAGKGVSPLTAETWPQFIADHPYQGKGPVENRSPCPMLNTLANHGIINNSGKDITKEEFIEALTKLNLGPQFGVFFVEGVFWMYHDKRSLPHWFGQLTTLDLAQLQKHNAIEHDVSYTRTDYDVENNAAADPKLVFQLSQFANETGYLDLASAGQARHLRQLQSIRDNTGLNFNLFYQFVGSGSECALLLNVLGRNMSISVDHLNTFFNEERFPDDWSPPEENFSAFKLAKATFQCYQSWKNSHVTLDREKEILAAYQKARLVKQD</sequence>
<proteinExistence type="inferred from homology"/>
<dbReference type="Pfam" id="PF01328">
    <property type="entry name" value="Peroxidase_2"/>
    <property type="match status" value="1"/>
</dbReference>
<dbReference type="PANTHER" id="PTHR33577:SF18">
    <property type="entry name" value="HEME HALOPEROXIDASE FAMILY PROFILE DOMAIN-CONTAINING PROTEIN"/>
    <property type="match status" value="1"/>
</dbReference>
<dbReference type="InterPro" id="IPR000028">
    <property type="entry name" value="Chloroperoxidase"/>
</dbReference>
<evidence type="ECO:0000313" key="10">
    <source>
        <dbReference type="Proteomes" id="UP000654370"/>
    </source>
</evidence>
<keyword evidence="5" id="KW-0560">Oxidoreductase</keyword>
<dbReference type="SUPFAM" id="SSF47571">
    <property type="entry name" value="Cloroperoxidase"/>
    <property type="match status" value="1"/>
</dbReference>
<dbReference type="OrthoDB" id="407298at2759"/>
<keyword evidence="4" id="KW-0479">Metal-binding</keyword>
<organism evidence="9 10">
    <name type="scientific">Mortierella isabellina</name>
    <name type="common">Filamentous fungus</name>
    <name type="synonym">Umbelopsis isabellina</name>
    <dbReference type="NCBI Taxonomy" id="91625"/>
    <lineage>
        <taxon>Eukaryota</taxon>
        <taxon>Fungi</taxon>
        <taxon>Fungi incertae sedis</taxon>
        <taxon>Mucoromycota</taxon>
        <taxon>Mucoromycotina</taxon>
        <taxon>Umbelopsidomycetes</taxon>
        <taxon>Umbelopsidales</taxon>
        <taxon>Umbelopsidaceae</taxon>
        <taxon>Umbelopsis</taxon>
    </lineage>
</organism>
<gene>
    <name evidence="9" type="ORF">INT43_000455</name>
</gene>
<evidence type="ECO:0000313" key="9">
    <source>
        <dbReference type="EMBL" id="KAG2184546.1"/>
    </source>
</evidence>
<accession>A0A8H7Q4J1</accession>
<evidence type="ECO:0000256" key="7">
    <source>
        <dbReference type="ARBA" id="ARBA00025795"/>
    </source>
</evidence>
<dbReference type="Gene3D" id="1.10.489.10">
    <property type="entry name" value="Chloroperoxidase-like"/>
    <property type="match status" value="1"/>
</dbReference>
<dbReference type="InterPro" id="IPR036851">
    <property type="entry name" value="Chloroperoxidase-like_sf"/>
</dbReference>
<keyword evidence="3" id="KW-0349">Heme</keyword>
<evidence type="ECO:0000256" key="6">
    <source>
        <dbReference type="ARBA" id="ARBA00023004"/>
    </source>
</evidence>
<dbReference type="AlphaFoldDB" id="A0A8H7Q4J1"/>
<keyword evidence="10" id="KW-1185">Reference proteome</keyword>
<keyword evidence="6" id="KW-0408">Iron</keyword>
<reference evidence="9" key="1">
    <citation type="submission" date="2020-12" db="EMBL/GenBank/DDBJ databases">
        <title>Metabolic potential, ecology and presence of endohyphal bacteria is reflected in genomic diversity of Mucoromycotina.</title>
        <authorList>
            <person name="Muszewska A."/>
            <person name="Okrasinska A."/>
            <person name="Steczkiewicz K."/>
            <person name="Drgas O."/>
            <person name="Orlowska M."/>
            <person name="Perlinska-Lenart U."/>
            <person name="Aleksandrzak-Piekarczyk T."/>
            <person name="Szatraj K."/>
            <person name="Zielenkiewicz U."/>
            <person name="Pilsyk S."/>
            <person name="Malc E."/>
            <person name="Mieczkowski P."/>
            <person name="Kruszewska J.S."/>
            <person name="Biernat P."/>
            <person name="Pawlowska J."/>
        </authorList>
    </citation>
    <scope>NUCLEOTIDE SEQUENCE</scope>
    <source>
        <strain evidence="9">WA0000067209</strain>
    </source>
</reference>
<dbReference type="Proteomes" id="UP000654370">
    <property type="component" value="Unassembled WGS sequence"/>
</dbReference>
<dbReference type="GO" id="GO:0004601">
    <property type="term" value="F:peroxidase activity"/>
    <property type="evidence" value="ECO:0007669"/>
    <property type="project" value="UniProtKB-KW"/>
</dbReference>
<protein>
    <recommendedName>
        <fullName evidence="8">Heme haloperoxidase family profile domain-containing protein</fullName>
    </recommendedName>
</protein>
<evidence type="ECO:0000256" key="5">
    <source>
        <dbReference type="ARBA" id="ARBA00023002"/>
    </source>
</evidence>
<dbReference type="PANTHER" id="PTHR33577">
    <property type="entry name" value="STERIGMATOCYSTIN BIOSYNTHESIS PEROXIDASE STCC-RELATED"/>
    <property type="match status" value="1"/>
</dbReference>